<accession>A0ABQ4YWD1</accession>
<reference evidence="2" key="1">
    <citation type="journal article" date="2022" name="Int. J. Mol. Sci.">
        <title>Draft Genome of Tanacetum Coccineum: Genomic Comparison of Closely Related Tanacetum-Family Plants.</title>
        <authorList>
            <person name="Yamashiro T."/>
            <person name="Shiraishi A."/>
            <person name="Nakayama K."/>
            <person name="Satake H."/>
        </authorList>
    </citation>
    <scope>NUCLEOTIDE SEQUENCE</scope>
</reference>
<protein>
    <submittedName>
        <fullName evidence="2">Uncharacterized protein</fullName>
    </submittedName>
</protein>
<proteinExistence type="predicted"/>
<gene>
    <name evidence="2" type="ORF">Tco_0748287</name>
</gene>
<dbReference type="Proteomes" id="UP001151760">
    <property type="component" value="Unassembled WGS sequence"/>
</dbReference>
<feature type="coiled-coil region" evidence="1">
    <location>
        <begin position="76"/>
        <end position="103"/>
    </location>
</feature>
<keyword evidence="1" id="KW-0175">Coiled coil</keyword>
<comment type="caution">
    <text evidence="2">The sequence shown here is derived from an EMBL/GenBank/DDBJ whole genome shotgun (WGS) entry which is preliminary data.</text>
</comment>
<feature type="coiled-coil region" evidence="1">
    <location>
        <begin position="137"/>
        <end position="164"/>
    </location>
</feature>
<sequence length="210" mass="24763">MYYSEQPAFDHTSDIEITSDSNIISYDQYMKEIKSEVVPDTISPEQQNDMIMSVIDEMSNQDAKCDVENITNRTVSESLTTELERYKEQIKMFEERQKSALVDYQKIEKSYVDEYNECLELMVELSKKNEMVKKVVYNELSKKCSRLENHCISLEIEKQQLKESFQSPKPCQNKNAPEFKEFFEFNNLKAQAERVRTRQTSTLKKTLLNL</sequence>
<dbReference type="EMBL" id="BQNB010010771">
    <property type="protein sequence ID" value="GJS81746.1"/>
    <property type="molecule type" value="Genomic_DNA"/>
</dbReference>
<reference evidence="2" key="2">
    <citation type="submission" date="2022-01" db="EMBL/GenBank/DDBJ databases">
        <authorList>
            <person name="Yamashiro T."/>
            <person name="Shiraishi A."/>
            <person name="Satake H."/>
            <person name="Nakayama K."/>
        </authorList>
    </citation>
    <scope>NUCLEOTIDE SEQUENCE</scope>
</reference>
<evidence type="ECO:0000313" key="3">
    <source>
        <dbReference type="Proteomes" id="UP001151760"/>
    </source>
</evidence>
<organism evidence="2 3">
    <name type="scientific">Tanacetum coccineum</name>
    <dbReference type="NCBI Taxonomy" id="301880"/>
    <lineage>
        <taxon>Eukaryota</taxon>
        <taxon>Viridiplantae</taxon>
        <taxon>Streptophyta</taxon>
        <taxon>Embryophyta</taxon>
        <taxon>Tracheophyta</taxon>
        <taxon>Spermatophyta</taxon>
        <taxon>Magnoliopsida</taxon>
        <taxon>eudicotyledons</taxon>
        <taxon>Gunneridae</taxon>
        <taxon>Pentapetalae</taxon>
        <taxon>asterids</taxon>
        <taxon>campanulids</taxon>
        <taxon>Asterales</taxon>
        <taxon>Asteraceae</taxon>
        <taxon>Asteroideae</taxon>
        <taxon>Anthemideae</taxon>
        <taxon>Anthemidinae</taxon>
        <taxon>Tanacetum</taxon>
    </lineage>
</organism>
<evidence type="ECO:0000256" key="1">
    <source>
        <dbReference type="SAM" id="Coils"/>
    </source>
</evidence>
<keyword evidence="3" id="KW-1185">Reference proteome</keyword>
<name>A0ABQ4YWD1_9ASTR</name>
<evidence type="ECO:0000313" key="2">
    <source>
        <dbReference type="EMBL" id="GJS81746.1"/>
    </source>
</evidence>